<dbReference type="Pfam" id="PF03006">
    <property type="entry name" value="HlyIII"/>
    <property type="match status" value="1"/>
</dbReference>
<dbReference type="PANTHER" id="PTHR20855:SF3">
    <property type="entry name" value="LD03007P"/>
    <property type="match status" value="1"/>
</dbReference>
<evidence type="ECO:0000313" key="8">
    <source>
        <dbReference type="Proteomes" id="UP000315938"/>
    </source>
</evidence>
<evidence type="ECO:0000313" key="7">
    <source>
        <dbReference type="EMBL" id="TRY00053.1"/>
    </source>
</evidence>
<dbReference type="GO" id="GO:0046872">
    <property type="term" value="F:metal ion binding"/>
    <property type="evidence" value="ECO:0007669"/>
    <property type="project" value="UniProtKB-KW"/>
</dbReference>
<organism evidence="7 8">
    <name type="scientific">Acholeplasma laidlawii</name>
    <dbReference type="NCBI Taxonomy" id="2148"/>
    <lineage>
        <taxon>Bacteria</taxon>
        <taxon>Bacillati</taxon>
        <taxon>Mycoplasmatota</taxon>
        <taxon>Mollicutes</taxon>
        <taxon>Acholeplasmatales</taxon>
        <taxon>Acholeplasmataceae</taxon>
        <taxon>Acholeplasma</taxon>
    </lineage>
</organism>
<feature type="transmembrane region" description="Helical" evidence="6">
    <location>
        <begin position="52"/>
        <end position="74"/>
    </location>
</feature>
<keyword evidence="5" id="KW-0862">Zinc</keyword>
<keyword evidence="3 6" id="KW-1133">Transmembrane helix</keyword>
<dbReference type="Proteomes" id="UP000315938">
    <property type="component" value="Unassembled WGS sequence"/>
</dbReference>
<evidence type="ECO:0000256" key="6">
    <source>
        <dbReference type="SAM" id="Phobius"/>
    </source>
</evidence>
<name>A0A553IIM1_ACHLA</name>
<dbReference type="RefSeq" id="WP_012242444.1">
    <property type="nucleotide sequence ID" value="NZ_CP103951.1"/>
</dbReference>
<sequence length="225" mass="25661">MSKKVKKEKRIQTIGEEVANSVSHGLMTVFGIVGLIMMLIKSTDGFEVASAIIFGLSMIILYLSSTMYHALAFTGAKSVFKRFDHIGIYMLIGGTFAPIFLLLPAFRVPIFGMEGWLPLGLLLCILQWVLIITGMVFKSIWVYRFQTMHIVIFLLLGWSGLYFMIDLYKYSPSTMWLILLGGLSYSIGVIFYKQSDKPYFHFIWHLFVGLGTILQFMAIYNYLII</sequence>
<dbReference type="PANTHER" id="PTHR20855">
    <property type="entry name" value="ADIPOR/PROGESTIN RECEPTOR-RELATED"/>
    <property type="match status" value="1"/>
</dbReference>
<feature type="transmembrane region" description="Helical" evidence="6">
    <location>
        <begin position="149"/>
        <end position="168"/>
    </location>
</feature>
<evidence type="ECO:0000256" key="4">
    <source>
        <dbReference type="ARBA" id="ARBA00023136"/>
    </source>
</evidence>
<comment type="subcellular location">
    <subcellularLocation>
        <location evidence="1">Membrane</location>
        <topology evidence="1">Multi-pass membrane protein</topology>
    </subcellularLocation>
</comment>
<feature type="transmembrane region" description="Helical" evidence="6">
    <location>
        <begin position="86"/>
        <end position="110"/>
    </location>
</feature>
<feature type="binding site" evidence="5">
    <location>
        <position position="205"/>
    </location>
    <ligand>
        <name>Zn(2+)</name>
        <dbReference type="ChEBI" id="CHEBI:29105"/>
    </ligand>
</feature>
<protein>
    <recommendedName>
        <fullName evidence="9">Hemolysin III family protein</fullName>
    </recommendedName>
</protein>
<accession>A0A553IIM1</accession>
<dbReference type="EMBL" id="VKID01000001">
    <property type="protein sequence ID" value="TRY00053.1"/>
    <property type="molecule type" value="Genomic_DNA"/>
</dbReference>
<feature type="transmembrane region" description="Helical" evidence="6">
    <location>
        <begin position="116"/>
        <end position="137"/>
    </location>
</feature>
<feature type="binding site" evidence="5">
    <location>
        <position position="69"/>
    </location>
    <ligand>
        <name>Zn(2+)</name>
        <dbReference type="ChEBI" id="CHEBI:29105"/>
    </ligand>
</feature>
<evidence type="ECO:0000256" key="1">
    <source>
        <dbReference type="ARBA" id="ARBA00004141"/>
    </source>
</evidence>
<keyword evidence="4 6" id="KW-0472">Membrane</keyword>
<evidence type="ECO:0000256" key="2">
    <source>
        <dbReference type="ARBA" id="ARBA00022692"/>
    </source>
</evidence>
<proteinExistence type="predicted"/>
<dbReference type="GeneID" id="41338675"/>
<dbReference type="GO" id="GO:0016020">
    <property type="term" value="C:membrane"/>
    <property type="evidence" value="ECO:0007669"/>
    <property type="project" value="UniProtKB-SubCell"/>
</dbReference>
<gene>
    <name evidence="7" type="ORF">FNV44_03140</name>
</gene>
<dbReference type="InterPro" id="IPR004254">
    <property type="entry name" value="AdipoR/HlyIII-related"/>
</dbReference>
<feature type="transmembrane region" description="Helical" evidence="6">
    <location>
        <begin position="21"/>
        <end position="40"/>
    </location>
</feature>
<feature type="transmembrane region" description="Helical" evidence="6">
    <location>
        <begin position="199"/>
        <end position="223"/>
    </location>
</feature>
<keyword evidence="5" id="KW-0479">Metal-binding</keyword>
<feature type="transmembrane region" description="Helical" evidence="6">
    <location>
        <begin position="174"/>
        <end position="192"/>
    </location>
</feature>
<evidence type="ECO:0000256" key="5">
    <source>
        <dbReference type="PIRSR" id="PIRSR604254-1"/>
    </source>
</evidence>
<dbReference type="OMA" id="NAWTHLV"/>
<evidence type="ECO:0008006" key="9">
    <source>
        <dbReference type="Google" id="ProtNLM"/>
    </source>
</evidence>
<reference evidence="7 8" key="1">
    <citation type="submission" date="2019-07" db="EMBL/GenBank/DDBJ databases">
        <title>Genome sequence of Acholeplasma laidlawii strain with increased resistance to erythromycin.</title>
        <authorList>
            <person name="Medvedeva E.S."/>
            <person name="Baranova N.B."/>
            <person name="Siniagina M.N."/>
            <person name="Mouzykantov A."/>
            <person name="Chernova O.A."/>
            <person name="Chernov V.M."/>
        </authorList>
    </citation>
    <scope>NUCLEOTIDE SEQUENCE [LARGE SCALE GENOMIC DNA]</scope>
    <source>
        <strain evidence="7 8">PG8REry</strain>
    </source>
</reference>
<dbReference type="AlphaFoldDB" id="A0A553IIM1"/>
<comment type="caution">
    <text evidence="7">The sequence shown here is derived from an EMBL/GenBank/DDBJ whole genome shotgun (WGS) entry which is preliminary data.</text>
</comment>
<evidence type="ECO:0000256" key="3">
    <source>
        <dbReference type="ARBA" id="ARBA00022989"/>
    </source>
</evidence>
<keyword evidence="2 6" id="KW-0812">Transmembrane</keyword>
<feature type="binding site" evidence="5">
    <location>
        <position position="201"/>
    </location>
    <ligand>
        <name>Zn(2+)</name>
        <dbReference type="ChEBI" id="CHEBI:29105"/>
    </ligand>
</feature>